<dbReference type="EnsemblMetazoa" id="XM_019913070.1">
    <property type="protein sequence ID" value="XP_019768629.1"/>
    <property type="gene ID" value="LOC109543383"/>
</dbReference>
<dbReference type="InterPro" id="IPR050726">
    <property type="entry name" value="mGluR"/>
</dbReference>
<dbReference type="InterPro" id="IPR000162">
    <property type="entry name" value="GPCR_3_mtglu_rcpt"/>
</dbReference>
<evidence type="ECO:0000256" key="12">
    <source>
        <dbReference type="ARBA" id="ARBA00023224"/>
    </source>
</evidence>
<keyword evidence="16" id="KW-1185">Reference proteome</keyword>
<dbReference type="FunFam" id="3.40.50.2300:FF:000219">
    <property type="entry name" value="Glutamate metabotropic receptor 5"/>
    <property type="match status" value="1"/>
</dbReference>
<feature type="transmembrane region" description="Helical" evidence="13">
    <location>
        <begin position="624"/>
        <end position="643"/>
    </location>
</feature>
<reference evidence="15" key="2">
    <citation type="submission" date="2024-08" db="UniProtKB">
        <authorList>
            <consortium name="EnsemblMetazoa"/>
        </authorList>
    </citation>
    <scope>IDENTIFICATION</scope>
</reference>
<dbReference type="Pfam" id="PF01094">
    <property type="entry name" value="ANF_receptor"/>
    <property type="match status" value="1"/>
</dbReference>
<evidence type="ECO:0000256" key="10">
    <source>
        <dbReference type="ARBA" id="ARBA00023170"/>
    </source>
</evidence>
<accession>A0AAR5Q5V2</accession>
<comment type="subcellular location">
    <subcellularLocation>
        <location evidence="1">Cell membrane</location>
        <topology evidence="1">Multi-pass membrane protein</topology>
    </subcellularLocation>
</comment>
<feature type="transmembrane region" description="Helical" evidence="13">
    <location>
        <begin position="777"/>
        <end position="799"/>
    </location>
</feature>
<protein>
    <recommendedName>
        <fullName evidence="14">G-protein coupled receptors family 3 profile domain-containing protein</fullName>
    </recommendedName>
</protein>
<keyword evidence="6 13" id="KW-1133">Transmembrane helix</keyword>
<keyword evidence="11" id="KW-0325">Glycoprotein</keyword>
<proteinExistence type="inferred from homology"/>
<dbReference type="FunFam" id="3.40.50.2300:FF:000145">
    <property type="entry name" value="Glutamate receptor, metabotropic"/>
    <property type="match status" value="1"/>
</dbReference>
<dbReference type="PROSITE" id="PS50259">
    <property type="entry name" value="G_PROTEIN_RECEP_F3_4"/>
    <property type="match status" value="1"/>
</dbReference>
<dbReference type="InterPro" id="IPR038550">
    <property type="entry name" value="GPCR_3_9-Cys_sf"/>
</dbReference>
<dbReference type="CDD" id="cd15285">
    <property type="entry name" value="7tmC_mGluR_group1"/>
    <property type="match status" value="1"/>
</dbReference>
<evidence type="ECO:0000256" key="3">
    <source>
        <dbReference type="ARBA" id="ARBA00022475"/>
    </source>
</evidence>
<dbReference type="PRINTS" id="PR00248">
    <property type="entry name" value="GPCRMGR"/>
</dbReference>
<evidence type="ECO:0000256" key="4">
    <source>
        <dbReference type="ARBA" id="ARBA00022692"/>
    </source>
</evidence>
<keyword evidence="5" id="KW-0732">Signal</keyword>
<evidence type="ECO:0000256" key="11">
    <source>
        <dbReference type="ARBA" id="ARBA00023180"/>
    </source>
</evidence>
<name>A0AAR5Q5V2_DENPD</name>
<feature type="transmembrane region" description="Helical" evidence="13">
    <location>
        <begin position="692"/>
        <end position="721"/>
    </location>
</feature>
<feature type="transmembrane region" description="Helical" evidence="13">
    <location>
        <begin position="655"/>
        <end position="671"/>
    </location>
</feature>
<keyword evidence="10" id="KW-0675">Receptor</keyword>
<dbReference type="InterPro" id="IPR000337">
    <property type="entry name" value="GPCR_3"/>
</dbReference>
<feature type="domain" description="G-protein coupled receptors family 3 profile" evidence="14">
    <location>
        <begin position="586"/>
        <end position="847"/>
    </location>
</feature>
<evidence type="ECO:0000256" key="13">
    <source>
        <dbReference type="SAM" id="Phobius"/>
    </source>
</evidence>
<dbReference type="Gene3D" id="3.40.50.2300">
    <property type="match status" value="2"/>
</dbReference>
<evidence type="ECO:0000256" key="9">
    <source>
        <dbReference type="ARBA" id="ARBA00023157"/>
    </source>
</evidence>
<dbReference type="InterPro" id="IPR017978">
    <property type="entry name" value="GPCR_3_C"/>
</dbReference>
<dbReference type="GO" id="GO:0005886">
    <property type="term" value="C:plasma membrane"/>
    <property type="evidence" value="ECO:0007669"/>
    <property type="project" value="UniProtKB-SubCell"/>
</dbReference>
<evidence type="ECO:0000313" key="16">
    <source>
        <dbReference type="Proteomes" id="UP000019118"/>
    </source>
</evidence>
<keyword evidence="4 13" id="KW-0812">Transmembrane</keyword>
<keyword evidence="12" id="KW-0807">Transducer</keyword>
<dbReference type="InterPro" id="IPR001828">
    <property type="entry name" value="ANF_lig-bd_rcpt"/>
</dbReference>
<dbReference type="Gene3D" id="2.10.50.30">
    <property type="entry name" value="GPCR, family 3, nine cysteines domain"/>
    <property type="match status" value="1"/>
</dbReference>
<keyword evidence="8 13" id="KW-0472">Membrane</keyword>
<dbReference type="Pfam" id="PF07562">
    <property type="entry name" value="NCD3G"/>
    <property type="match status" value="1"/>
</dbReference>
<dbReference type="SUPFAM" id="SSF53822">
    <property type="entry name" value="Periplasmic binding protein-like I"/>
    <property type="match status" value="1"/>
</dbReference>
<evidence type="ECO:0000256" key="7">
    <source>
        <dbReference type="ARBA" id="ARBA00023040"/>
    </source>
</evidence>
<dbReference type="GO" id="GO:0004930">
    <property type="term" value="F:G protein-coupled receptor activity"/>
    <property type="evidence" value="ECO:0007669"/>
    <property type="project" value="UniProtKB-KW"/>
</dbReference>
<evidence type="ECO:0000256" key="1">
    <source>
        <dbReference type="ARBA" id="ARBA00004651"/>
    </source>
</evidence>
<sequence length="928" mass="103859">MAQWGIFALLVQRCCSRNHSESSKRASAFLMGDFVVGGLFPLHHQPVSMKNSLASLDIKCGEIRELYGIQRVEAMFQTLDEINGNPDLLPDVALGAEIRDECWYAPVALQQSIELIRDSIRPVSRPETCLGSEQEEVEEGKAKGPLVGIIGPGSSSVALQVQNLLQLFHIPQIGYSTTSRDLSDKNRFNYFLRVVPSDYYQAQVILDIVRFFGWSYVSAVNTDENYGQSGIQAFRELADEADVCIAREDSVLSNAADEVFDKVILNLRQDLNAVVVVCFCEGLTVRGLLRAIERLNLTNYFLFIGSDGWADRSDVTRHYEAQAWGGLSIRIHSPYVNYFDEYYWSLQPDKNTRNPWFPEFWEAKFQCAIKERSSGPPEAHKPYCTGQESLQTNYKQDPKLSFVIKAIYSLAHALHSMIQAVCGVSSGFCPQMLPFNGSLLKSHLMNVSFDYNGETFQFDENGDPPGRYDIMNYQKMPDGSFEYVQVGSWNNRSLLWMQPPKFPEIRSRKLVRSVCAEECPNGFYKNIQQGGKDKRCCWVCVPCPLEEILSAAGDKCEKCPQGFAATSNRTACQLLQVEFVQWTDRSAVVAMVFSILGLLTTAFAFIVLIQHNNTPVVKSSSKELCYLILAGMTVAHASIFAMLSKPSPSSCASTRLLPGVAFAMIYSALLTKTNRIARILAGSKRNFPNRKLLFMSATAQVMIALSLISLEALANGAMLYLQPPAIAFVYLPNKTLMECDISFEAIVVPLAFDFVLILLCTVYAIKSRNVPENFSEAKFIGFAMYTTCVIWIAFVPIYFGSGAKTITMCMCVTLSALVTWVFLFVPKLYIILLQPEKNNRAFFTTAKIRCHIGRKVAASNSWKESSISGKEVPRRTMSCQTGLDLLEILLHPKRLVGELGAKIVEKRCCPDPDCPMKHITITLPENRF</sequence>
<dbReference type="Pfam" id="PF00003">
    <property type="entry name" value="7tm_3"/>
    <property type="match status" value="1"/>
</dbReference>
<dbReference type="GO" id="GO:0007216">
    <property type="term" value="P:G protein-coupled glutamate receptor signaling pathway"/>
    <property type="evidence" value="ECO:0007669"/>
    <property type="project" value="UniProtKB-ARBA"/>
</dbReference>
<comment type="similarity">
    <text evidence="2">Belongs to the G-protein coupled receptor 3 family.</text>
</comment>
<evidence type="ECO:0000256" key="2">
    <source>
        <dbReference type="ARBA" id="ARBA00007242"/>
    </source>
</evidence>
<keyword evidence="9" id="KW-1015">Disulfide bond</keyword>
<dbReference type="Proteomes" id="UP000019118">
    <property type="component" value="Unassembled WGS sequence"/>
</dbReference>
<feature type="transmembrane region" description="Helical" evidence="13">
    <location>
        <begin position="587"/>
        <end position="609"/>
    </location>
</feature>
<dbReference type="InterPro" id="IPR028082">
    <property type="entry name" value="Peripla_BP_I"/>
</dbReference>
<evidence type="ECO:0000259" key="14">
    <source>
        <dbReference type="PROSITE" id="PS50259"/>
    </source>
</evidence>
<dbReference type="PANTHER" id="PTHR24060">
    <property type="entry name" value="METABOTROPIC GLUTAMATE RECEPTOR"/>
    <property type="match status" value="1"/>
</dbReference>
<keyword evidence="3" id="KW-1003">Cell membrane</keyword>
<keyword evidence="7" id="KW-0297">G-protein coupled receptor</keyword>
<dbReference type="InterPro" id="IPR011500">
    <property type="entry name" value="GPCR_3_9-Cys_dom"/>
</dbReference>
<feature type="transmembrane region" description="Helical" evidence="13">
    <location>
        <begin position="741"/>
        <end position="765"/>
    </location>
</feature>
<dbReference type="PRINTS" id="PR00593">
    <property type="entry name" value="MTABOTROPICR"/>
</dbReference>
<evidence type="ECO:0000256" key="8">
    <source>
        <dbReference type="ARBA" id="ARBA00023136"/>
    </source>
</evidence>
<evidence type="ECO:0000256" key="5">
    <source>
        <dbReference type="ARBA" id="ARBA00022729"/>
    </source>
</evidence>
<feature type="transmembrane region" description="Helical" evidence="13">
    <location>
        <begin position="805"/>
        <end position="830"/>
    </location>
</feature>
<evidence type="ECO:0000256" key="6">
    <source>
        <dbReference type="ARBA" id="ARBA00022989"/>
    </source>
</evidence>
<reference evidence="16" key="1">
    <citation type="journal article" date="2013" name="Genome Biol.">
        <title>Draft genome of the mountain pine beetle, Dendroctonus ponderosae Hopkins, a major forest pest.</title>
        <authorList>
            <person name="Keeling C.I."/>
            <person name="Yuen M.M."/>
            <person name="Liao N.Y."/>
            <person name="Docking T.R."/>
            <person name="Chan S.K."/>
            <person name="Taylor G.A."/>
            <person name="Palmquist D.L."/>
            <person name="Jackman S.D."/>
            <person name="Nguyen A."/>
            <person name="Li M."/>
            <person name="Henderson H."/>
            <person name="Janes J.K."/>
            <person name="Zhao Y."/>
            <person name="Pandoh P."/>
            <person name="Moore R."/>
            <person name="Sperling F.A."/>
            <person name="Huber D.P."/>
            <person name="Birol I."/>
            <person name="Jones S.J."/>
            <person name="Bohlmann J."/>
        </authorList>
    </citation>
    <scope>NUCLEOTIDE SEQUENCE</scope>
</reference>
<organism evidence="15 16">
    <name type="scientific">Dendroctonus ponderosae</name>
    <name type="common">Mountain pine beetle</name>
    <dbReference type="NCBI Taxonomy" id="77166"/>
    <lineage>
        <taxon>Eukaryota</taxon>
        <taxon>Metazoa</taxon>
        <taxon>Ecdysozoa</taxon>
        <taxon>Arthropoda</taxon>
        <taxon>Hexapoda</taxon>
        <taxon>Insecta</taxon>
        <taxon>Pterygota</taxon>
        <taxon>Neoptera</taxon>
        <taxon>Endopterygota</taxon>
        <taxon>Coleoptera</taxon>
        <taxon>Polyphaga</taxon>
        <taxon>Cucujiformia</taxon>
        <taxon>Curculionidae</taxon>
        <taxon>Scolytinae</taxon>
        <taxon>Dendroctonus</taxon>
    </lineage>
</organism>
<dbReference type="FunFam" id="2.10.50.30:FF:000004">
    <property type="entry name" value="Taste receptor type 1 member 3-like protein"/>
    <property type="match status" value="1"/>
</dbReference>
<dbReference type="CDD" id="cd06374">
    <property type="entry name" value="PBP1_mGluR_groupI"/>
    <property type="match status" value="1"/>
</dbReference>
<dbReference type="AlphaFoldDB" id="A0AAR5Q5V2"/>
<evidence type="ECO:0000313" key="15">
    <source>
        <dbReference type="EnsemblMetazoa" id="XP_019768629.1"/>
    </source>
</evidence>